<sequence length="412" mass="45353">MSSLRENVRNHRRRLGLSQEGLAEAAGLSVGVVRKIEQGGSAQVETIHMLARALGTTTSSLFATEAPDPLHHREGDGPKLSELRQALMPPIGLTSVVAQPTQAPPLSSIGRAIEDAHTFYHADRYDSVAKALPGILRNTEAAVALSEGEGERRQAVAVRARALLLTGKYLTQTRRYDMAYHALSRGIQDARDAGCQQIAATGVVGLSWLLLRQDRFDEVEHLATATADETEPQRLSKAKPAELALWGELLQRAASAAMRNNRPDVARDVRRMTATVASALSVEHTDFGSHWATFGPVTAEMKAIEDLSLIGDARGVLRRADDGFVGKAAMKRFGHPTSNNWDRHRLDVARAHVLLGSHQDAMEELSAIRRTSPEWLKHQTMARYIMRDILARRKRTLTRDMREMASHLEVSG</sequence>
<dbReference type="PROSITE" id="PS50943">
    <property type="entry name" value="HTH_CROC1"/>
    <property type="match status" value="1"/>
</dbReference>
<reference evidence="2" key="1">
    <citation type="submission" date="2022-04" db="EMBL/GenBank/DDBJ databases">
        <title>Systematic whole-genome sequencing reveals an unexpected diversity among actinomycetoma pathogens and provides insights into their antibacterial susceptibilities.</title>
        <authorList>
            <person name="Watson A.K."/>
            <person name="Kepplinger B."/>
            <person name="Bakhiet S.M."/>
            <person name="Mhmoud N.A."/>
            <person name="Chapman J."/>
            <person name="Allenby N."/>
            <person name="Mickiewicz K."/>
            <person name="Goodfellow M."/>
            <person name="Fahal A.H."/>
            <person name="Errington J."/>
        </authorList>
    </citation>
    <scope>NUCLEOTIDE SEQUENCE</scope>
    <source>
        <strain evidence="2">SD 504</strain>
    </source>
</reference>
<dbReference type="Pfam" id="PF01381">
    <property type="entry name" value="HTH_3"/>
    <property type="match status" value="1"/>
</dbReference>
<dbReference type="InterPro" id="IPR010982">
    <property type="entry name" value="Lambda_DNA-bd_dom_sf"/>
</dbReference>
<dbReference type="InterPro" id="IPR001387">
    <property type="entry name" value="Cro/C1-type_HTH"/>
</dbReference>
<protein>
    <submittedName>
        <fullName evidence="2">Helix-turn-helix domain-containing protein</fullName>
    </submittedName>
</protein>
<dbReference type="CDD" id="cd00093">
    <property type="entry name" value="HTH_XRE"/>
    <property type="match status" value="1"/>
</dbReference>
<dbReference type="Proteomes" id="UP001056383">
    <property type="component" value="Chromosome"/>
</dbReference>
<name>A0ABY4TFH7_9ACTN</name>
<evidence type="ECO:0000313" key="3">
    <source>
        <dbReference type="Proteomes" id="UP001056383"/>
    </source>
</evidence>
<organism evidence="2 3">
    <name type="scientific">Streptomyces sudanensis</name>
    <dbReference type="NCBI Taxonomy" id="436397"/>
    <lineage>
        <taxon>Bacteria</taxon>
        <taxon>Bacillati</taxon>
        <taxon>Actinomycetota</taxon>
        <taxon>Actinomycetes</taxon>
        <taxon>Kitasatosporales</taxon>
        <taxon>Streptomycetaceae</taxon>
        <taxon>Streptomyces</taxon>
    </lineage>
</organism>
<dbReference type="RefSeq" id="WP_010470036.1">
    <property type="nucleotide sequence ID" value="NZ_CP095474.1"/>
</dbReference>
<dbReference type="SUPFAM" id="SSF47413">
    <property type="entry name" value="lambda repressor-like DNA-binding domains"/>
    <property type="match status" value="1"/>
</dbReference>
<accession>A0ABY4TFH7</accession>
<evidence type="ECO:0000259" key="1">
    <source>
        <dbReference type="PROSITE" id="PS50943"/>
    </source>
</evidence>
<dbReference type="SMART" id="SM00530">
    <property type="entry name" value="HTH_XRE"/>
    <property type="match status" value="1"/>
</dbReference>
<dbReference type="Gene3D" id="1.10.260.40">
    <property type="entry name" value="lambda repressor-like DNA-binding domains"/>
    <property type="match status" value="1"/>
</dbReference>
<proteinExistence type="predicted"/>
<keyword evidence="3" id="KW-1185">Reference proteome</keyword>
<gene>
    <name evidence="2" type="ORF">MW084_17920</name>
</gene>
<feature type="domain" description="HTH cro/C1-type" evidence="1">
    <location>
        <begin position="8"/>
        <end position="61"/>
    </location>
</feature>
<evidence type="ECO:0000313" key="2">
    <source>
        <dbReference type="EMBL" id="URN17497.1"/>
    </source>
</evidence>
<dbReference type="EMBL" id="CP095474">
    <property type="protein sequence ID" value="URN17497.1"/>
    <property type="molecule type" value="Genomic_DNA"/>
</dbReference>